<keyword evidence="8 9" id="KW-0472">Membrane</keyword>
<evidence type="ECO:0000259" key="10">
    <source>
        <dbReference type="Pfam" id="PF01578"/>
    </source>
</evidence>
<evidence type="ECO:0000256" key="8">
    <source>
        <dbReference type="ARBA" id="ARBA00023136"/>
    </source>
</evidence>
<keyword evidence="9" id="KW-0813">Transport</keyword>
<keyword evidence="9" id="KW-0997">Cell inner membrane</keyword>
<dbReference type="GO" id="GO:0020037">
    <property type="term" value="F:heme binding"/>
    <property type="evidence" value="ECO:0007669"/>
    <property type="project" value="InterPro"/>
</dbReference>
<dbReference type="EMBL" id="ANIN01000001">
    <property type="protein sequence ID" value="ELA09514.1"/>
    <property type="molecule type" value="Genomic_DNA"/>
</dbReference>
<dbReference type="PANTHER" id="PTHR30071:SF1">
    <property type="entry name" value="CYTOCHROME B_B6 PROTEIN-RELATED"/>
    <property type="match status" value="1"/>
</dbReference>
<dbReference type="Proteomes" id="UP000023795">
    <property type="component" value="Unassembled WGS sequence"/>
</dbReference>
<protein>
    <recommendedName>
        <fullName evidence="4 9">Heme exporter protein C</fullName>
    </recommendedName>
    <alternativeName>
        <fullName evidence="9">Cytochrome c-type biogenesis protein</fullName>
    </alternativeName>
</protein>
<dbReference type="STRING" id="1230338.MOMA_03890"/>
<dbReference type="AlphaFoldDB" id="L2F8X6"/>
<dbReference type="NCBIfam" id="TIGR01191">
    <property type="entry name" value="ccmC"/>
    <property type="match status" value="1"/>
</dbReference>
<evidence type="ECO:0000256" key="6">
    <source>
        <dbReference type="ARBA" id="ARBA00022748"/>
    </source>
</evidence>
<feature type="transmembrane region" description="Helical" evidence="9">
    <location>
        <begin position="145"/>
        <end position="167"/>
    </location>
</feature>
<dbReference type="InterPro" id="IPR045062">
    <property type="entry name" value="Cyt_c_biogenesis_CcsA/CcmC"/>
</dbReference>
<evidence type="ECO:0000256" key="9">
    <source>
        <dbReference type="RuleBase" id="RU364092"/>
    </source>
</evidence>
<evidence type="ECO:0000256" key="3">
    <source>
        <dbReference type="ARBA" id="ARBA00005840"/>
    </source>
</evidence>
<reference evidence="11 12" key="1">
    <citation type="journal article" date="2013" name="Genome Announc.">
        <title>Genome Sequence of Moraxella macacae 0408225, a Novel Bacterial Species Isolated from a Cynomolgus Macaque with Epistaxis.</title>
        <authorList>
            <person name="Ladner J.T."/>
            <person name="Whitehouse C.A."/>
            <person name="Koroleva G.I."/>
            <person name="Palacios G.F."/>
        </authorList>
    </citation>
    <scope>NUCLEOTIDE SEQUENCE [LARGE SCALE GENOMIC DNA]</scope>
    <source>
        <strain evidence="11 12">0408225</strain>
    </source>
</reference>
<comment type="function">
    <text evidence="1 9">Required for the export of heme to the periplasm for the biogenesis of c-type cytochromes.</text>
</comment>
<keyword evidence="6 9" id="KW-0201">Cytochrome c-type biogenesis</keyword>
<dbReference type="OrthoDB" id="9778550at2"/>
<feature type="transmembrane region" description="Helical" evidence="9">
    <location>
        <begin position="39"/>
        <end position="62"/>
    </location>
</feature>
<dbReference type="PANTHER" id="PTHR30071">
    <property type="entry name" value="HEME EXPORTER PROTEIN C"/>
    <property type="match status" value="1"/>
</dbReference>
<dbReference type="GO" id="GO:0005886">
    <property type="term" value="C:plasma membrane"/>
    <property type="evidence" value="ECO:0007669"/>
    <property type="project" value="UniProtKB-SubCell"/>
</dbReference>
<comment type="similarity">
    <text evidence="3 9">Belongs to the CcmC/CycZ/HelC family.</text>
</comment>
<comment type="subcellular location">
    <subcellularLocation>
        <location evidence="9">Cell inner membrane</location>
    </subcellularLocation>
    <subcellularLocation>
        <location evidence="2">Membrane</location>
        <topology evidence="2">Multi-pass membrane protein</topology>
    </subcellularLocation>
</comment>
<evidence type="ECO:0000313" key="12">
    <source>
        <dbReference type="Proteomes" id="UP000023795"/>
    </source>
</evidence>
<keyword evidence="5 9" id="KW-0812">Transmembrane</keyword>
<feature type="transmembrane region" description="Helical" evidence="9">
    <location>
        <begin position="74"/>
        <end position="102"/>
    </location>
</feature>
<proteinExistence type="inferred from homology"/>
<feature type="domain" description="Cytochrome c assembly protein" evidence="10">
    <location>
        <begin position="23"/>
        <end position="202"/>
    </location>
</feature>
<sequence length="269" mass="30204">MAITKTTQTVDNQGFFARLWQGFLKTVGTKEFYRIFAPWVKYLSIIALLLITIGTVYGLGFAPADYLQGNSYRIIFIHVPAATLAMSIYLALAILGVIYLVWKIKTASLVAQAIAPIGFILCVLSLLTGSIWAKPTWGAYWVWDARLTSMLILAFLYAGVMALFVAFEHTANRGKAAAILSIVGAVNLPIIKYSVNWWNTLHQGATFTITERPKMPAEMWLPLLIMMIGCYFLVGALAIYRTNTLILQRESNKQWVIDEVRRLTKKLEN</sequence>
<dbReference type="InterPro" id="IPR002541">
    <property type="entry name" value="Cyt_c_assembly"/>
</dbReference>
<evidence type="ECO:0000256" key="2">
    <source>
        <dbReference type="ARBA" id="ARBA00004141"/>
    </source>
</evidence>
<dbReference type="PRINTS" id="PR01386">
    <property type="entry name" value="CCMCBIOGNSIS"/>
</dbReference>
<feature type="transmembrane region" description="Helical" evidence="9">
    <location>
        <begin position="219"/>
        <end position="240"/>
    </location>
</feature>
<keyword evidence="9" id="KW-1003">Cell membrane</keyword>
<dbReference type="GO" id="GO:0017004">
    <property type="term" value="P:cytochrome complex assembly"/>
    <property type="evidence" value="ECO:0007669"/>
    <property type="project" value="UniProtKB-KW"/>
</dbReference>
<evidence type="ECO:0000256" key="7">
    <source>
        <dbReference type="ARBA" id="ARBA00022989"/>
    </source>
</evidence>
<keyword evidence="12" id="KW-1185">Reference proteome</keyword>
<name>L2F8X6_9GAMM</name>
<dbReference type="InterPro" id="IPR003557">
    <property type="entry name" value="Cyt_c_biogenesis_CcmC"/>
</dbReference>
<dbReference type="RefSeq" id="WP_009767333.1">
    <property type="nucleotide sequence ID" value="NZ_ANIN01000001.1"/>
</dbReference>
<dbReference type="Pfam" id="PF01578">
    <property type="entry name" value="Cytochrom_C_asm"/>
    <property type="match status" value="1"/>
</dbReference>
<accession>L2F8X6</accession>
<dbReference type="PATRIC" id="fig|1230338.3.peg.843"/>
<feature type="transmembrane region" description="Helical" evidence="9">
    <location>
        <begin position="179"/>
        <end position="199"/>
    </location>
</feature>
<keyword evidence="7 9" id="KW-1133">Transmembrane helix</keyword>
<evidence type="ECO:0000256" key="5">
    <source>
        <dbReference type="ARBA" id="ARBA00022692"/>
    </source>
</evidence>
<gene>
    <name evidence="9" type="primary">ccmC</name>
    <name evidence="11" type="ORF">MOMA_03890</name>
</gene>
<evidence type="ECO:0000313" key="11">
    <source>
        <dbReference type="EMBL" id="ELA09514.1"/>
    </source>
</evidence>
<dbReference type="GO" id="GO:0015232">
    <property type="term" value="F:heme transmembrane transporter activity"/>
    <property type="evidence" value="ECO:0007669"/>
    <property type="project" value="InterPro"/>
</dbReference>
<evidence type="ECO:0000256" key="1">
    <source>
        <dbReference type="ARBA" id="ARBA00002442"/>
    </source>
</evidence>
<comment type="caution">
    <text evidence="11">The sequence shown here is derived from an EMBL/GenBank/DDBJ whole genome shotgun (WGS) entry which is preliminary data.</text>
</comment>
<organism evidence="11 12">
    <name type="scientific">Moraxella macacae 0408225</name>
    <dbReference type="NCBI Taxonomy" id="1230338"/>
    <lineage>
        <taxon>Bacteria</taxon>
        <taxon>Pseudomonadati</taxon>
        <taxon>Pseudomonadota</taxon>
        <taxon>Gammaproteobacteria</taxon>
        <taxon>Moraxellales</taxon>
        <taxon>Moraxellaceae</taxon>
        <taxon>Moraxella</taxon>
    </lineage>
</organism>
<evidence type="ECO:0000256" key="4">
    <source>
        <dbReference type="ARBA" id="ARBA00016463"/>
    </source>
</evidence>
<dbReference type="eggNOG" id="COG0755">
    <property type="taxonomic scope" value="Bacteria"/>
</dbReference>
<feature type="transmembrane region" description="Helical" evidence="9">
    <location>
        <begin position="109"/>
        <end position="133"/>
    </location>
</feature>